<accession>A0A4S2CKB5</accession>
<dbReference type="GeneID" id="82187985"/>
<dbReference type="KEGG" id="bcae:A4V03_12610"/>
<proteinExistence type="predicted"/>
<dbReference type="AlphaFoldDB" id="A0A1C7H420"/>
<name>A0A1C7H420_9BACE</name>
<evidence type="ECO:0000313" key="1">
    <source>
        <dbReference type="EMBL" id="ANU58307.1"/>
    </source>
</evidence>
<evidence type="ECO:0000313" key="2">
    <source>
        <dbReference type="EMBL" id="TGY28435.1"/>
    </source>
</evidence>
<reference evidence="3" key="1">
    <citation type="submission" date="2016-04" db="EMBL/GenBank/DDBJ databases">
        <title>Complete Genome Sequences of Twelve Strains of a Stable Defined Moderately Diverse Mouse Microbiota 2 (sDMDMm2).</title>
        <authorList>
            <person name="Uchimura Y."/>
            <person name="Wyss M."/>
            <person name="Brugiroux S."/>
            <person name="Limenitakis J.P."/>
            <person name="Stecher B."/>
            <person name="McCoy K.D."/>
            <person name="Macpherson A.J."/>
        </authorList>
    </citation>
    <scope>NUCLEOTIDE SEQUENCE [LARGE SCALE GENOMIC DNA]</scope>
    <source>
        <strain evidence="3">I48</strain>
    </source>
</reference>
<reference evidence="2 4" key="3">
    <citation type="submission" date="2019-04" db="EMBL/GenBank/DDBJ databases">
        <title>Microbes associate with the intestines of laboratory mice.</title>
        <authorList>
            <person name="Navarre W."/>
            <person name="Wong E."/>
            <person name="Huang K."/>
            <person name="Tropini C."/>
            <person name="Ng K."/>
            <person name="Yu B."/>
        </authorList>
    </citation>
    <scope>NUCLEOTIDE SEQUENCE [LARGE SCALE GENOMIC DNA]</scope>
    <source>
        <strain evidence="2 4">NM63_1-25</strain>
    </source>
</reference>
<dbReference type="EMBL" id="SRYX01000075">
    <property type="protein sequence ID" value="TGY28435.1"/>
    <property type="molecule type" value="Genomic_DNA"/>
</dbReference>
<dbReference type="EMBL" id="CP015401">
    <property type="protein sequence ID" value="ANU58307.1"/>
    <property type="molecule type" value="Genomic_DNA"/>
</dbReference>
<dbReference type="Proteomes" id="UP000309566">
    <property type="component" value="Unassembled WGS sequence"/>
</dbReference>
<reference evidence="1" key="2">
    <citation type="submission" date="2017-04" db="EMBL/GenBank/DDBJ databases">
        <title>Complete Genome Sequences of Twelve Strains of a Stable Defined Moderately Diverse Mouse Microbiota 2 (sDMDMm2).</title>
        <authorList>
            <person name="Uchimura Y."/>
            <person name="Wyss M."/>
            <person name="Brugiroux S."/>
            <person name="Limenitakis J.P."/>
            <person name="Stecher B."/>
            <person name="McCoy K.D."/>
            <person name="Macpherson A.J."/>
        </authorList>
    </citation>
    <scope>NUCLEOTIDE SEQUENCE</scope>
    <source>
        <strain evidence="1">I48</strain>
    </source>
</reference>
<dbReference type="RefSeq" id="WP_065539180.1">
    <property type="nucleotide sequence ID" value="NZ_CAPDLJ010000012.1"/>
</dbReference>
<evidence type="ECO:0000313" key="4">
    <source>
        <dbReference type="Proteomes" id="UP000309566"/>
    </source>
</evidence>
<keyword evidence="3" id="KW-1185">Reference proteome</keyword>
<dbReference type="Proteomes" id="UP000092631">
    <property type="component" value="Chromosome"/>
</dbReference>
<accession>A0A1C7H420</accession>
<sequence length="409" mass="46792">MAPAILLEEFPIITNGKVQTRYGTVSGYGYGDSMGVEMDYTYTGLSSWTHNGLIVSTVNLEELKNEIETFLISGAEMPGGFPVYLECIHMSAFRMEGLFVFDRIVDVEYARRVMSNLARFLNTYWKYRQYGFRCQYTCRFAGTDGYIPSGSGTIITGGGSNSSGTSSPPFYPLVEKIIYDEGNLTSKQLEQLNEAIQEAINHNCYIEAAFNYLTKKECQFSSVKIDPSLQGSGGNSVLLDGEGNPVRVILKFGDEEYICARTFSHELIHLLQIEQGMYEGLDSRGMMEYERVLIDDIVFYSKFKGKIERATYEDWQSKLYPLVCGEFYKNELENHEEWDKQQTIYKDWLSRLTKKGIPESITDSDFREWSSLFYVYDRSYSITNGYKYNESYGPIVLNKILGLIKENCK</sequence>
<organism evidence="1 3">
    <name type="scientific">Bacteroides caecimuris</name>
    <dbReference type="NCBI Taxonomy" id="1796613"/>
    <lineage>
        <taxon>Bacteria</taxon>
        <taxon>Pseudomonadati</taxon>
        <taxon>Bacteroidota</taxon>
        <taxon>Bacteroidia</taxon>
        <taxon>Bacteroidales</taxon>
        <taxon>Bacteroidaceae</taxon>
        <taxon>Bacteroides</taxon>
    </lineage>
</organism>
<evidence type="ECO:0000313" key="3">
    <source>
        <dbReference type="Proteomes" id="UP000092631"/>
    </source>
</evidence>
<gene>
    <name evidence="1" type="ORF">A4V03_12610</name>
    <name evidence="2" type="ORF">E5353_15300</name>
</gene>
<protein>
    <submittedName>
        <fullName evidence="1">Uncharacterized protein</fullName>
    </submittedName>
</protein>